<protein>
    <recommendedName>
        <fullName evidence="3">RNA exonuclease 4</fullName>
    </recommendedName>
</protein>
<name>A0A0C3E0F5_9AGAM</name>
<evidence type="ECO:0000256" key="4">
    <source>
        <dbReference type="ARBA" id="ARBA00022552"/>
    </source>
</evidence>
<dbReference type="InterPro" id="IPR012337">
    <property type="entry name" value="RNaseH-like_sf"/>
</dbReference>
<reference evidence="11 12" key="1">
    <citation type="submission" date="2014-04" db="EMBL/GenBank/DDBJ databases">
        <authorList>
            <consortium name="DOE Joint Genome Institute"/>
            <person name="Kuo A."/>
            <person name="Kohler A."/>
            <person name="Nagy L.G."/>
            <person name="Floudas D."/>
            <person name="Copeland A."/>
            <person name="Barry K.W."/>
            <person name="Cichocki N."/>
            <person name="Veneault-Fourrey C."/>
            <person name="LaButti K."/>
            <person name="Lindquist E.A."/>
            <person name="Lipzen A."/>
            <person name="Lundell T."/>
            <person name="Morin E."/>
            <person name="Murat C."/>
            <person name="Sun H."/>
            <person name="Tunlid A."/>
            <person name="Henrissat B."/>
            <person name="Grigoriev I.V."/>
            <person name="Hibbett D.S."/>
            <person name="Martin F."/>
            <person name="Nordberg H.P."/>
            <person name="Cantor M.N."/>
            <person name="Hua S.X."/>
        </authorList>
    </citation>
    <scope>NUCLEOTIDE SEQUENCE [LARGE SCALE GENOMIC DNA]</scope>
    <source>
        <strain evidence="11 12">Foug A</strain>
    </source>
</reference>
<keyword evidence="4" id="KW-0698">rRNA processing</keyword>
<comment type="subcellular location">
    <subcellularLocation>
        <location evidence="1">Nucleus</location>
    </subcellularLocation>
</comment>
<dbReference type="GO" id="GO:0006364">
    <property type="term" value="P:rRNA processing"/>
    <property type="evidence" value="ECO:0007669"/>
    <property type="project" value="UniProtKB-KW"/>
</dbReference>
<dbReference type="AlphaFoldDB" id="A0A0C3E0F5"/>
<organism evidence="11 12">
    <name type="scientific">Scleroderma citrinum Foug A</name>
    <dbReference type="NCBI Taxonomy" id="1036808"/>
    <lineage>
        <taxon>Eukaryota</taxon>
        <taxon>Fungi</taxon>
        <taxon>Dikarya</taxon>
        <taxon>Basidiomycota</taxon>
        <taxon>Agaricomycotina</taxon>
        <taxon>Agaricomycetes</taxon>
        <taxon>Agaricomycetidae</taxon>
        <taxon>Boletales</taxon>
        <taxon>Sclerodermatineae</taxon>
        <taxon>Sclerodermataceae</taxon>
        <taxon>Scleroderma</taxon>
    </lineage>
</organism>
<dbReference type="SUPFAM" id="SSF53098">
    <property type="entry name" value="Ribonuclease H-like"/>
    <property type="match status" value="1"/>
</dbReference>
<keyword evidence="5" id="KW-0540">Nuclease</keyword>
<feature type="domain" description="Exonuclease" evidence="10">
    <location>
        <begin position="14"/>
        <end position="179"/>
    </location>
</feature>
<comment type="similarity">
    <text evidence="2">Belongs to the REXO4 family.</text>
</comment>
<evidence type="ECO:0000256" key="9">
    <source>
        <dbReference type="ARBA" id="ARBA00025599"/>
    </source>
</evidence>
<reference evidence="12" key="2">
    <citation type="submission" date="2015-01" db="EMBL/GenBank/DDBJ databases">
        <title>Evolutionary Origins and Diversification of the Mycorrhizal Mutualists.</title>
        <authorList>
            <consortium name="DOE Joint Genome Institute"/>
            <consortium name="Mycorrhizal Genomics Consortium"/>
            <person name="Kohler A."/>
            <person name="Kuo A."/>
            <person name="Nagy L.G."/>
            <person name="Floudas D."/>
            <person name="Copeland A."/>
            <person name="Barry K.W."/>
            <person name="Cichocki N."/>
            <person name="Veneault-Fourrey C."/>
            <person name="LaButti K."/>
            <person name="Lindquist E.A."/>
            <person name="Lipzen A."/>
            <person name="Lundell T."/>
            <person name="Morin E."/>
            <person name="Murat C."/>
            <person name="Riley R."/>
            <person name="Ohm R."/>
            <person name="Sun H."/>
            <person name="Tunlid A."/>
            <person name="Henrissat B."/>
            <person name="Grigoriev I.V."/>
            <person name="Hibbett D.S."/>
            <person name="Martin F."/>
        </authorList>
    </citation>
    <scope>NUCLEOTIDE SEQUENCE [LARGE SCALE GENOMIC DNA]</scope>
    <source>
        <strain evidence="12">Foug A</strain>
    </source>
</reference>
<dbReference type="GO" id="GO:0003676">
    <property type="term" value="F:nucleic acid binding"/>
    <property type="evidence" value="ECO:0007669"/>
    <property type="project" value="InterPro"/>
</dbReference>
<proteinExistence type="inferred from homology"/>
<dbReference type="SMART" id="SM00479">
    <property type="entry name" value="EXOIII"/>
    <property type="match status" value="1"/>
</dbReference>
<dbReference type="STRING" id="1036808.A0A0C3E0F5"/>
<evidence type="ECO:0000256" key="7">
    <source>
        <dbReference type="ARBA" id="ARBA00022839"/>
    </source>
</evidence>
<dbReference type="OrthoDB" id="8191639at2759"/>
<evidence type="ECO:0000259" key="10">
    <source>
        <dbReference type="SMART" id="SM00479"/>
    </source>
</evidence>
<dbReference type="InterPro" id="IPR013520">
    <property type="entry name" value="Ribonucl_H"/>
</dbReference>
<keyword evidence="8" id="KW-0539">Nucleus</keyword>
<evidence type="ECO:0000256" key="2">
    <source>
        <dbReference type="ARBA" id="ARBA00010489"/>
    </source>
</evidence>
<gene>
    <name evidence="11" type="ORF">SCLCIDRAFT_111209</name>
</gene>
<evidence type="ECO:0000256" key="6">
    <source>
        <dbReference type="ARBA" id="ARBA00022801"/>
    </source>
</evidence>
<dbReference type="PANTHER" id="PTHR12801">
    <property type="entry name" value="RNA EXONUCLEASE REXO1 / RECO3 FAMILY MEMBER-RELATED"/>
    <property type="match status" value="1"/>
</dbReference>
<evidence type="ECO:0000256" key="5">
    <source>
        <dbReference type="ARBA" id="ARBA00022722"/>
    </source>
</evidence>
<dbReference type="InterPro" id="IPR037431">
    <property type="entry name" value="REX4_DEDDh_dom"/>
</dbReference>
<evidence type="ECO:0000256" key="3">
    <source>
        <dbReference type="ARBA" id="ARBA00016937"/>
    </source>
</evidence>
<dbReference type="Gene3D" id="3.30.420.10">
    <property type="entry name" value="Ribonuclease H-like superfamily/Ribonuclease H"/>
    <property type="match status" value="1"/>
</dbReference>
<dbReference type="HOGENOM" id="CLU_022453_3_0_1"/>
<comment type="function">
    <text evidence="9">Exoribonuclease involved in ribosome biosynthesis. Involved in the processing of ITS1, the internal transcribed spacer localized between the 18S and 5.8S rRNAs.</text>
</comment>
<dbReference type="CDD" id="cd06144">
    <property type="entry name" value="REX4_like"/>
    <property type="match status" value="1"/>
</dbReference>
<dbReference type="InterPro" id="IPR047021">
    <property type="entry name" value="REXO1/3/4-like"/>
</dbReference>
<keyword evidence="7" id="KW-0269">Exonuclease</keyword>
<keyword evidence="6" id="KW-0378">Hydrolase</keyword>
<sequence length="200" mass="21957">MAEGKFPPTPTRDQVLAISCTNVGVGPGGTTAMLARVGIVDYKGNIVLDTFVAPTMEVTDYRTTTTGIELGHLVASDTPSFERVQQHVADLIRGKVIVGHSLWNDLSVLGIPHLTVATRDVALYQPFRNALRSPTQVIGLQTLMWHLMCRRCQDGHLHPVENARATLDLYRTVAVEWESAISAGVWPCFLPPSSFSRCYL</sequence>
<accession>A0A0C3E0F5</accession>
<dbReference type="Proteomes" id="UP000053989">
    <property type="component" value="Unassembled WGS sequence"/>
</dbReference>
<dbReference type="GO" id="GO:0008408">
    <property type="term" value="F:3'-5' exonuclease activity"/>
    <property type="evidence" value="ECO:0007669"/>
    <property type="project" value="InterPro"/>
</dbReference>
<evidence type="ECO:0000256" key="1">
    <source>
        <dbReference type="ARBA" id="ARBA00004123"/>
    </source>
</evidence>
<evidence type="ECO:0000313" key="12">
    <source>
        <dbReference type="Proteomes" id="UP000053989"/>
    </source>
</evidence>
<evidence type="ECO:0000313" key="11">
    <source>
        <dbReference type="EMBL" id="KIM66265.1"/>
    </source>
</evidence>
<dbReference type="InParanoid" id="A0A0C3E0F5"/>
<dbReference type="GO" id="GO:0005634">
    <property type="term" value="C:nucleus"/>
    <property type="evidence" value="ECO:0007669"/>
    <property type="project" value="UniProtKB-SubCell"/>
</dbReference>
<dbReference type="EMBL" id="KN822018">
    <property type="protein sequence ID" value="KIM66265.1"/>
    <property type="molecule type" value="Genomic_DNA"/>
</dbReference>
<evidence type="ECO:0000256" key="8">
    <source>
        <dbReference type="ARBA" id="ARBA00023242"/>
    </source>
</evidence>
<dbReference type="PANTHER" id="PTHR12801:SF45">
    <property type="entry name" value="RNA EXONUCLEASE 4"/>
    <property type="match status" value="1"/>
</dbReference>
<dbReference type="InterPro" id="IPR036397">
    <property type="entry name" value="RNaseH_sf"/>
</dbReference>
<keyword evidence="12" id="KW-1185">Reference proteome</keyword>